<proteinExistence type="predicted"/>
<dbReference type="Proteomes" id="UP001164305">
    <property type="component" value="Chromosome"/>
</dbReference>
<evidence type="ECO:0000256" key="1">
    <source>
        <dbReference type="SAM" id="MobiDB-lite"/>
    </source>
</evidence>
<evidence type="ECO:0008006" key="4">
    <source>
        <dbReference type="Google" id="ProtNLM"/>
    </source>
</evidence>
<gene>
    <name evidence="2" type="ORF">BRM3_07360</name>
</gene>
<dbReference type="EMBL" id="CP107020">
    <property type="protein sequence ID" value="UYG15472.1"/>
    <property type="molecule type" value="Genomic_DNA"/>
</dbReference>
<organism evidence="2 3">
    <name type="scientific">Brachybacterium huguangmaarense</name>
    <dbReference type="NCBI Taxonomy" id="1652028"/>
    <lineage>
        <taxon>Bacteria</taxon>
        <taxon>Bacillati</taxon>
        <taxon>Actinomycetota</taxon>
        <taxon>Actinomycetes</taxon>
        <taxon>Micrococcales</taxon>
        <taxon>Dermabacteraceae</taxon>
        <taxon>Brachybacterium</taxon>
    </lineage>
</organism>
<name>A0ABY6FX20_9MICO</name>
<sequence length="538" mass="56142">MTAFCGMDTEHGRAHGLALLAAAQRVDELAAQLDAAVRAAPWDGPDADRFRLRVAELASGPLPHGARELARRGDQLHGEADEQDIVSGPDETGPDASVAPEALAPAPPGDLRRGYLHEDLPWLPTWIEDPFERTLSASAQTASDLLGRGLDATADVVDGWGEDLGWNVDGLDQLRHDAGSFGRSVTDLLTGERVPTVAELTAGALLMTASGGIAAYEVATGVDSPLLDDRSEVTVLDVRRTGATTAPHDLADLILDNDEARREMAGREGADAFDAGRATQIRIQEIASVHGERPRFIVQVPPTQGGVGNQDAWGAQGNPLGWDANPRLVAGQDTASMNAVRTAMREAGIPGGADVLFVGHSQGGIVAAHLAADADLNNTSGREGTYNITHSFSVGSPVQTVLPAQASTEVVSLVHGPLVLGAERSSGDPIPALDLAGLQVLGGHVSGPNMHEVPLPGAEDATASGASLPFVEDNHESVVRDAHGVPATDQGYYGSVLRAERTDPTLVGLTRELEGVYLGEGTAVTRETVVEVGRADLR</sequence>
<dbReference type="RefSeq" id="WP_263592686.1">
    <property type="nucleotide sequence ID" value="NZ_CP107020.1"/>
</dbReference>
<reference evidence="2" key="1">
    <citation type="submission" date="2022-10" db="EMBL/GenBank/DDBJ databases">
        <title>Whole-Genome Sequencing of Brachybacterium huguangmaarense BRM-3, Isolated from Betula schmidtii.</title>
        <authorList>
            <person name="Haam D."/>
        </authorList>
    </citation>
    <scope>NUCLEOTIDE SEQUENCE</scope>
    <source>
        <strain evidence="2">BRM-3</strain>
    </source>
</reference>
<evidence type="ECO:0000313" key="2">
    <source>
        <dbReference type="EMBL" id="UYG15472.1"/>
    </source>
</evidence>
<feature type="region of interest" description="Disordered" evidence="1">
    <location>
        <begin position="74"/>
        <end position="110"/>
    </location>
</feature>
<accession>A0ABY6FX20</accession>
<evidence type="ECO:0000313" key="3">
    <source>
        <dbReference type="Proteomes" id="UP001164305"/>
    </source>
</evidence>
<dbReference type="SUPFAM" id="SSF53474">
    <property type="entry name" value="alpha/beta-Hydrolases"/>
    <property type="match status" value="1"/>
</dbReference>
<protein>
    <recommendedName>
        <fullName evidence="4">Alpha/beta hydrolase</fullName>
    </recommendedName>
</protein>
<dbReference type="InterPro" id="IPR029058">
    <property type="entry name" value="AB_hydrolase_fold"/>
</dbReference>
<keyword evidence="3" id="KW-1185">Reference proteome</keyword>